<keyword evidence="2" id="KW-1185">Reference proteome</keyword>
<dbReference type="Proteomes" id="UP000077266">
    <property type="component" value="Unassembled WGS sequence"/>
</dbReference>
<dbReference type="Gene3D" id="2.60.270.20">
    <property type="entry name" value="Cytolysin/lectin"/>
    <property type="match status" value="1"/>
</dbReference>
<name>A0A165KT86_EXIGL</name>
<dbReference type="InterPro" id="IPR015926">
    <property type="entry name" value="Cytolysin/lectin"/>
</dbReference>
<dbReference type="STRING" id="1314781.A0A165KT86"/>
<accession>A0A165KT86</accession>
<reference evidence="1 2" key="1">
    <citation type="journal article" date="2016" name="Mol. Biol. Evol.">
        <title>Comparative Genomics of Early-Diverging Mushroom-Forming Fungi Provides Insights into the Origins of Lignocellulose Decay Capabilities.</title>
        <authorList>
            <person name="Nagy L.G."/>
            <person name="Riley R."/>
            <person name="Tritt A."/>
            <person name="Adam C."/>
            <person name="Daum C."/>
            <person name="Floudas D."/>
            <person name="Sun H."/>
            <person name="Yadav J.S."/>
            <person name="Pangilinan J."/>
            <person name="Larsson K.H."/>
            <person name="Matsuura K."/>
            <person name="Barry K."/>
            <person name="Labutti K."/>
            <person name="Kuo R."/>
            <person name="Ohm R.A."/>
            <person name="Bhattacharya S.S."/>
            <person name="Shirouzu T."/>
            <person name="Yoshinaga Y."/>
            <person name="Martin F.M."/>
            <person name="Grigoriev I.V."/>
            <person name="Hibbett D.S."/>
        </authorList>
    </citation>
    <scope>NUCLEOTIDE SEQUENCE [LARGE SCALE GENOMIC DNA]</scope>
    <source>
        <strain evidence="1 2">HHB12029</strain>
    </source>
</reference>
<dbReference type="Pfam" id="PF07367">
    <property type="entry name" value="FB_lectin"/>
    <property type="match status" value="1"/>
</dbReference>
<dbReference type="EMBL" id="KV425937">
    <property type="protein sequence ID" value="KZV96848.1"/>
    <property type="molecule type" value="Genomic_DNA"/>
</dbReference>
<dbReference type="InParanoid" id="A0A165KT86"/>
<protein>
    <recommendedName>
        <fullName evidence="3">Lectin</fullName>
    </recommendedName>
</protein>
<evidence type="ECO:0000313" key="2">
    <source>
        <dbReference type="Proteomes" id="UP000077266"/>
    </source>
</evidence>
<dbReference type="InterPro" id="IPR009960">
    <property type="entry name" value="Fruit_body_lectin_fun"/>
</dbReference>
<evidence type="ECO:0008006" key="3">
    <source>
        <dbReference type="Google" id="ProtNLM"/>
    </source>
</evidence>
<dbReference type="OrthoDB" id="4791458at2759"/>
<dbReference type="SUPFAM" id="SSF63724">
    <property type="entry name" value="Cytolysin/lectin"/>
    <property type="match status" value="1"/>
</dbReference>
<organism evidence="1 2">
    <name type="scientific">Exidia glandulosa HHB12029</name>
    <dbReference type="NCBI Taxonomy" id="1314781"/>
    <lineage>
        <taxon>Eukaryota</taxon>
        <taxon>Fungi</taxon>
        <taxon>Dikarya</taxon>
        <taxon>Basidiomycota</taxon>
        <taxon>Agaricomycotina</taxon>
        <taxon>Agaricomycetes</taxon>
        <taxon>Auriculariales</taxon>
        <taxon>Exidiaceae</taxon>
        <taxon>Exidia</taxon>
    </lineage>
</organism>
<proteinExistence type="predicted"/>
<gene>
    <name evidence="1" type="ORF">EXIGLDRAFT_764915</name>
</gene>
<dbReference type="AlphaFoldDB" id="A0A165KT86"/>
<sequence>MSYTIIVKVFQTNPNAWFEVIESTVWHYANGGSWTKANDKYVLTMGSTGTSGILRFQSGDQYFIVALGVDD</sequence>
<evidence type="ECO:0000313" key="1">
    <source>
        <dbReference type="EMBL" id="KZV96848.1"/>
    </source>
</evidence>